<dbReference type="RefSeq" id="WP_346752342.1">
    <property type="nucleotide sequence ID" value="NZ_JAUJEA010000004.1"/>
</dbReference>
<sequence length="77" mass="9317">MNKKEMDKKYKIKQLETISNKNNNYQIHESYGSFKVLNFQNYSEAFKEFEKIDFECNLWELPTNSGPNLIYEKQKLI</sequence>
<dbReference type="Proteomes" id="UP001172082">
    <property type="component" value="Unassembled WGS sequence"/>
</dbReference>
<reference evidence="1" key="1">
    <citation type="submission" date="2023-06" db="EMBL/GenBank/DDBJ databases">
        <title>Genomic of Parafulvivirga corallium.</title>
        <authorList>
            <person name="Wang G."/>
        </authorList>
    </citation>
    <scope>NUCLEOTIDE SEQUENCE</scope>
    <source>
        <strain evidence="1">BMA10</strain>
    </source>
</reference>
<dbReference type="EMBL" id="JAUJEA010000004">
    <property type="protein sequence ID" value="MDN5202317.1"/>
    <property type="molecule type" value="Genomic_DNA"/>
</dbReference>
<evidence type="ECO:0000313" key="1">
    <source>
        <dbReference type="EMBL" id="MDN5202317.1"/>
    </source>
</evidence>
<evidence type="ECO:0000313" key="2">
    <source>
        <dbReference type="Proteomes" id="UP001172082"/>
    </source>
</evidence>
<proteinExistence type="predicted"/>
<comment type="caution">
    <text evidence="1">The sequence shown here is derived from an EMBL/GenBank/DDBJ whole genome shotgun (WGS) entry which is preliminary data.</text>
</comment>
<organism evidence="1 2">
    <name type="scientific">Splendidivirga corallicola</name>
    <dbReference type="NCBI Taxonomy" id="3051826"/>
    <lineage>
        <taxon>Bacteria</taxon>
        <taxon>Pseudomonadati</taxon>
        <taxon>Bacteroidota</taxon>
        <taxon>Cytophagia</taxon>
        <taxon>Cytophagales</taxon>
        <taxon>Splendidivirgaceae</taxon>
        <taxon>Splendidivirga</taxon>
    </lineage>
</organism>
<protein>
    <submittedName>
        <fullName evidence="1">Uncharacterized protein</fullName>
    </submittedName>
</protein>
<gene>
    <name evidence="1" type="ORF">QQ008_13105</name>
</gene>
<accession>A0ABT8KNI1</accession>
<keyword evidence="2" id="KW-1185">Reference proteome</keyword>
<name>A0ABT8KNI1_9BACT</name>